<dbReference type="EMBL" id="FNFB01000028">
    <property type="protein sequence ID" value="SDL74956.1"/>
    <property type="molecule type" value="Genomic_DNA"/>
</dbReference>
<dbReference type="SMART" id="SM00421">
    <property type="entry name" value="HTH_LUXR"/>
    <property type="match status" value="1"/>
</dbReference>
<keyword evidence="3" id="KW-1185">Reference proteome</keyword>
<sequence>MPMGIGDTGASIYIYLIEEGPTSTQQLLERFGGLPAEYALERLRDVGLVVGEPATARHPDFALQPVVAQAEVSLARLKLQAEELREVYEANTQYGPNAPVEVLKSRQRVGAAIDDLTLGAHREVMQFATYPFIPLTRVHAPGDPARRNPDGTVRRPKRRFIYEQAVLDDENAMSGLRNVVALGTDVRVAKSLPFKLIISDREKALVPRWPRGYPDQMSTLLIRGGSLLESMIVVFEHHWNEAVPLRDPRLAAADKHTELDPVDMSILQYIVAGQTDEQMARLMDVSKSTILRRIKRMRDLAEVDSRPALIFHAARNWLN</sequence>
<proteinExistence type="predicted"/>
<dbReference type="GO" id="GO:0003677">
    <property type="term" value="F:DNA binding"/>
    <property type="evidence" value="ECO:0007669"/>
    <property type="project" value="InterPro"/>
</dbReference>
<gene>
    <name evidence="2" type="ORF">SAMN05421874_12885</name>
</gene>
<evidence type="ECO:0000313" key="2">
    <source>
        <dbReference type="EMBL" id="SDL74956.1"/>
    </source>
</evidence>
<name>A0A1G9ML02_9ACTN</name>
<evidence type="ECO:0000313" key="3">
    <source>
        <dbReference type="Proteomes" id="UP000198683"/>
    </source>
</evidence>
<dbReference type="PANTHER" id="PTHR34293">
    <property type="entry name" value="HTH-TYPE TRANSCRIPTIONAL REGULATOR TRMBL2"/>
    <property type="match status" value="1"/>
</dbReference>
<dbReference type="STRING" id="683260.SAMN05421874_12885"/>
<evidence type="ECO:0000259" key="1">
    <source>
        <dbReference type="SMART" id="SM00421"/>
    </source>
</evidence>
<accession>A0A1G9ML02</accession>
<protein>
    <recommendedName>
        <fullName evidence="1">HTH luxR-type domain-containing protein</fullName>
    </recommendedName>
</protein>
<dbReference type="InterPro" id="IPR000792">
    <property type="entry name" value="Tscrpt_reg_LuxR_C"/>
</dbReference>
<dbReference type="InterPro" id="IPR036388">
    <property type="entry name" value="WH-like_DNA-bd_sf"/>
</dbReference>
<reference evidence="2 3" key="1">
    <citation type="submission" date="2016-10" db="EMBL/GenBank/DDBJ databases">
        <authorList>
            <person name="de Groot N.N."/>
        </authorList>
    </citation>
    <scope>NUCLEOTIDE SEQUENCE [LARGE SCALE GENOMIC DNA]</scope>
    <source>
        <strain evidence="2 3">CGMCC 4.5681</strain>
    </source>
</reference>
<dbReference type="SUPFAM" id="SSF46894">
    <property type="entry name" value="C-terminal effector domain of the bipartite response regulators"/>
    <property type="match status" value="1"/>
</dbReference>
<dbReference type="InterPro" id="IPR016032">
    <property type="entry name" value="Sig_transdc_resp-reg_C-effctor"/>
</dbReference>
<dbReference type="PANTHER" id="PTHR34293:SF1">
    <property type="entry name" value="HTH-TYPE TRANSCRIPTIONAL REGULATOR TRMBL2"/>
    <property type="match status" value="1"/>
</dbReference>
<dbReference type="Gene3D" id="1.10.10.10">
    <property type="entry name" value="Winged helix-like DNA-binding domain superfamily/Winged helix DNA-binding domain"/>
    <property type="match status" value="1"/>
</dbReference>
<dbReference type="GO" id="GO:0006355">
    <property type="term" value="P:regulation of DNA-templated transcription"/>
    <property type="evidence" value="ECO:0007669"/>
    <property type="project" value="InterPro"/>
</dbReference>
<dbReference type="InterPro" id="IPR051797">
    <property type="entry name" value="TrmB-like"/>
</dbReference>
<dbReference type="AlphaFoldDB" id="A0A1G9ML02"/>
<feature type="domain" description="HTH luxR-type" evidence="1">
    <location>
        <begin position="256"/>
        <end position="313"/>
    </location>
</feature>
<dbReference type="Proteomes" id="UP000198683">
    <property type="component" value="Unassembled WGS sequence"/>
</dbReference>
<organism evidence="2 3">
    <name type="scientific">Nonomuraea maritima</name>
    <dbReference type="NCBI Taxonomy" id="683260"/>
    <lineage>
        <taxon>Bacteria</taxon>
        <taxon>Bacillati</taxon>
        <taxon>Actinomycetota</taxon>
        <taxon>Actinomycetes</taxon>
        <taxon>Streptosporangiales</taxon>
        <taxon>Streptosporangiaceae</taxon>
        <taxon>Nonomuraea</taxon>
    </lineage>
</organism>